<dbReference type="OrthoDB" id="164921at2759"/>
<dbReference type="Gene3D" id="3.40.50.1820">
    <property type="entry name" value="alpha/beta hydrolase"/>
    <property type="match status" value="1"/>
</dbReference>
<dbReference type="Pfam" id="PF10329">
    <property type="entry name" value="DUF2417"/>
    <property type="match status" value="1"/>
</dbReference>
<comment type="caution">
    <text evidence="3">The sequence shown here is derived from an EMBL/GenBank/DDBJ whole genome shotgun (WGS) entry which is preliminary data.</text>
</comment>
<keyword evidence="4" id="KW-1185">Reference proteome</keyword>
<keyword evidence="2" id="KW-0812">Transmembrane</keyword>
<evidence type="ECO:0000256" key="2">
    <source>
        <dbReference type="SAM" id="Phobius"/>
    </source>
</evidence>
<evidence type="ECO:0000313" key="4">
    <source>
        <dbReference type="Proteomes" id="UP000192596"/>
    </source>
</evidence>
<reference evidence="4" key="1">
    <citation type="submission" date="2017-03" db="EMBL/GenBank/DDBJ databases">
        <title>Genomes of endolithic fungi from Antarctica.</title>
        <authorList>
            <person name="Coleine C."/>
            <person name="Masonjones S."/>
            <person name="Stajich J.E."/>
        </authorList>
    </citation>
    <scope>NUCLEOTIDE SEQUENCE [LARGE SCALE GENOMIC DNA]</scope>
    <source>
        <strain evidence="4">CCFEE 5527</strain>
    </source>
</reference>
<dbReference type="InterPro" id="IPR029058">
    <property type="entry name" value="AB_hydrolase_fold"/>
</dbReference>
<dbReference type="InParanoid" id="A0A1V8SA48"/>
<dbReference type="FunCoup" id="A0A1V8SA48">
    <property type="interactions" value="87"/>
</dbReference>
<dbReference type="STRING" id="1507870.A0A1V8SA48"/>
<dbReference type="InterPro" id="IPR019431">
    <property type="entry name" value="DUF2417"/>
</dbReference>
<dbReference type="SUPFAM" id="SSF53474">
    <property type="entry name" value="alpha/beta-Hydrolases"/>
    <property type="match status" value="1"/>
</dbReference>
<name>A0A1V8SA48_9PEZI</name>
<evidence type="ECO:0000256" key="1">
    <source>
        <dbReference type="SAM" id="MobiDB-lite"/>
    </source>
</evidence>
<feature type="transmembrane region" description="Helical" evidence="2">
    <location>
        <begin position="89"/>
        <end position="111"/>
    </location>
</feature>
<dbReference type="EMBL" id="NAJO01000078">
    <property type="protein sequence ID" value="OQN95810.1"/>
    <property type="molecule type" value="Genomic_DNA"/>
</dbReference>
<sequence length="554" mass="61442">MTTLWGSKKKDDDDIDDVLHVNGGEGSDNMARESEDGPRPRSARASREPNERDRLLPRNPRPPHGDGYLDPDDPAVSPYNLWTVRALRALSVIFLAITFIWWVLLLVSIFVSPPGLSTRGSGFFDFAYTTLTAGMLLNSLLFFSAPSLAMRVLQGVIGLIIVVDLIIIVSVARIRGEEGPPGIASVVWGVFISGWCVLTDRVVAWGKKEEEERLTGRPETRRTVREWLAVITATTILSIYIAITILMTCTLILRSRDASLEMDGERYFVDGDKYAVHLACVGNSTTSASGKKSPTILLEAAEDPSEFDFEHWLYNAYENGTIDKYCYWDRPGYAWSDNAPSPHSAGMSADNLAEALALAGEEGPWVLVSAGYGSIVSRIFSARHFRDVVGIMLVDPLHEDLLHRIASPMRGFILWGWGVISPLGIQRITGALFGGRSREDRVYGKDAYQGGKYIKAQLQENLVADSLTRSEVSTARTVQGVKTPLVVVSSGISCRKDEDWKRKQEDLTKITDNLVSWDIVNKAPHYIWETYDGRQIMEKRLGELVKSGKSGKKA</sequence>
<feature type="transmembrane region" description="Helical" evidence="2">
    <location>
        <begin position="123"/>
        <end position="143"/>
    </location>
</feature>
<evidence type="ECO:0008006" key="5">
    <source>
        <dbReference type="Google" id="ProtNLM"/>
    </source>
</evidence>
<keyword evidence="2" id="KW-0472">Membrane</keyword>
<dbReference type="AlphaFoldDB" id="A0A1V8SA48"/>
<keyword evidence="2" id="KW-1133">Transmembrane helix</keyword>
<feature type="transmembrane region" description="Helical" evidence="2">
    <location>
        <begin position="186"/>
        <end position="206"/>
    </location>
</feature>
<feature type="region of interest" description="Disordered" evidence="1">
    <location>
        <begin position="1"/>
        <end position="71"/>
    </location>
</feature>
<feature type="compositionally biased region" description="Basic and acidic residues" evidence="1">
    <location>
        <begin position="30"/>
        <end position="56"/>
    </location>
</feature>
<gene>
    <name evidence="3" type="ORF">B0A48_18095</name>
</gene>
<protein>
    <recommendedName>
        <fullName evidence="5">Mitochondrial integral membrane protein</fullName>
    </recommendedName>
</protein>
<accession>A0A1V8SA48</accession>
<proteinExistence type="predicted"/>
<feature type="transmembrane region" description="Helical" evidence="2">
    <location>
        <begin position="155"/>
        <end position="174"/>
    </location>
</feature>
<dbReference type="Proteomes" id="UP000192596">
    <property type="component" value="Unassembled WGS sequence"/>
</dbReference>
<feature type="transmembrane region" description="Helical" evidence="2">
    <location>
        <begin position="227"/>
        <end position="253"/>
    </location>
</feature>
<evidence type="ECO:0000313" key="3">
    <source>
        <dbReference type="EMBL" id="OQN95810.1"/>
    </source>
</evidence>
<organism evidence="3 4">
    <name type="scientific">Cryoendolithus antarcticus</name>
    <dbReference type="NCBI Taxonomy" id="1507870"/>
    <lineage>
        <taxon>Eukaryota</taxon>
        <taxon>Fungi</taxon>
        <taxon>Dikarya</taxon>
        <taxon>Ascomycota</taxon>
        <taxon>Pezizomycotina</taxon>
        <taxon>Dothideomycetes</taxon>
        <taxon>Dothideomycetidae</taxon>
        <taxon>Cladosporiales</taxon>
        <taxon>Cladosporiaceae</taxon>
        <taxon>Cryoendolithus</taxon>
    </lineage>
</organism>